<name>A0ABT6P798_9BACT</name>
<reference evidence="1 2" key="1">
    <citation type="submission" date="2023-04" db="EMBL/GenBank/DDBJ databases">
        <title>The genome sequence of Polyangium sorediatum DSM14670.</title>
        <authorList>
            <person name="Zhang X."/>
        </authorList>
    </citation>
    <scope>NUCLEOTIDE SEQUENCE [LARGE SCALE GENOMIC DNA]</scope>
    <source>
        <strain evidence="1 2">DSM 14670</strain>
    </source>
</reference>
<comment type="caution">
    <text evidence="1">The sequence shown here is derived from an EMBL/GenBank/DDBJ whole genome shotgun (WGS) entry which is preliminary data.</text>
</comment>
<organism evidence="1 2">
    <name type="scientific">Polyangium sorediatum</name>
    <dbReference type="NCBI Taxonomy" id="889274"/>
    <lineage>
        <taxon>Bacteria</taxon>
        <taxon>Pseudomonadati</taxon>
        <taxon>Myxococcota</taxon>
        <taxon>Polyangia</taxon>
        <taxon>Polyangiales</taxon>
        <taxon>Polyangiaceae</taxon>
        <taxon>Polyangium</taxon>
    </lineage>
</organism>
<gene>
    <name evidence="1" type="ORF">QHF89_43735</name>
</gene>
<keyword evidence="2" id="KW-1185">Reference proteome</keyword>
<proteinExistence type="predicted"/>
<dbReference type="EMBL" id="JARZHI010000084">
    <property type="protein sequence ID" value="MDI1436498.1"/>
    <property type="molecule type" value="Genomic_DNA"/>
</dbReference>
<dbReference type="RefSeq" id="WP_136965034.1">
    <property type="nucleotide sequence ID" value="NZ_JARZHI010000084.1"/>
</dbReference>
<protein>
    <recommendedName>
        <fullName evidence="3">Suppressor of fused-like domain-containing protein</fullName>
    </recommendedName>
</protein>
<evidence type="ECO:0008006" key="3">
    <source>
        <dbReference type="Google" id="ProtNLM"/>
    </source>
</evidence>
<accession>A0ABT6P798</accession>
<dbReference type="Proteomes" id="UP001160301">
    <property type="component" value="Unassembled WGS sequence"/>
</dbReference>
<evidence type="ECO:0000313" key="1">
    <source>
        <dbReference type="EMBL" id="MDI1436498.1"/>
    </source>
</evidence>
<evidence type="ECO:0000313" key="2">
    <source>
        <dbReference type="Proteomes" id="UP001160301"/>
    </source>
</evidence>
<sequence length="439" mass="47772">MGVTAYLECYGSETFDPASGGTGLFGTKGLLPPAWFLFFDAADFASVRSKHDGSTYSLLRRPASSATARARERIEALKPHITPELDAVLRSFLAAVEKACAPRDLGELPGGERVLVFNTHRFESTRAELIACIGWFDAFAAKGYSARLATRAESIFDPCDGLDFDEDDEKLDLGDPDALCGWPSSVTDRAPPVVPKPPPPSADAGSLDAILARVWAHPADLAVRLACAKELTALGDPRGEFITLDCAEKLTHRQLKRHEQLLGDKRVHHPFSRVRTFHQGLPVAVEWNATPGDPLVGHPAWSPVESVIFSGPVALLPPVRQLQATPALICAIDRPVPYVSICMSDDKDPAAWAALESTELFPNLVEVRVVTPATVWLPEAGQRLIARRPSVRLHVYSPLVPLPPLTPLTAEEHAARVARWTNPPEARFAEGPRYDNGFS</sequence>